<protein>
    <submittedName>
        <fullName evidence="2">Fermentation-respiration switch protein FrsA (DUF1100 family)</fullName>
    </submittedName>
</protein>
<evidence type="ECO:0000313" key="3">
    <source>
        <dbReference type="Proteomes" id="UP001179280"/>
    </source>
</evidence>
<evidence type="ECO:0000259" key="1">
    <source>
        <dbReference type="Pfam" id="PF00561"/>
    </source>
</evidence>
<dbReference type="PANTHER" id="PTHR43358">
    <property type="entry name" value="ALPHA/BETA-HYDROLASE"/>
    <property type="match status" value="1"/>
</dbReference>
<dbReference type="InterPro" id="IPR052920">
    <property type="entry name" value="DNA-binding_regulatory"/>
</dbReference>
<accession>A0ABS2SZV8</accession>
<reference evidence="2" key="1">
    <citation type="submission" date="2021-01" db="EMBL/GenBank/DDBJ databases">
        <title>Genomic Encyclopedia of Type Strains, Phase IV (KMG-IV): sequencing the most valuable type-strain genomes for metagenomic binning, comparative biology and taxonomic classification.</title>
        <authorList>
            <person name="Goeker M."/>
        </authorList>
    </citation>
    <scope>NUCLEOTIDE SEQUENCE</scope>
    <source>
        <strain evidence="2">DSM 21943</strain>
    </source>
</reference>
<dbReference type="InterPro" id="IPR029058">
    <property type="entry name" value="AB_hydrolase_fold"/>
</dbReference>
<evidence type="ECO:0000313" key="2">
    <source>
        <dbReference type="EMBL" id="MBM7841030.1"/>
    </source>
</evidence>
<feature type="domain" description="AB hydrolase-1" evidence="1">
    <location>
        <begin position="96"/>
        <end position="217"/>
    </location>
</feature>
<name>A0ABS2SZV8_9BACI</name>
<dbReference type="PANTHER" id="PTHR43358:SF4">
    <property type="entry name" value="ALPHA_BETA HYDROLASE FOLD-1 DOMAIN-CONTAINING PROTEIN"/>
    <property type="match status" value="1"/>
</dbReference>
<organism evidence="2 3">
    <name type="scientific">Shouchella xiaoxiensis</name>
    <dbReference type="NCBI Taxonomy" id="766895"/>
    <lineage>
        <taxon>Bacteria</taxon>
        <taxon>Bacillati</taxon>
        <taxon>Bacillota</taxon>
        <taxon>Bacilli</taxon>
        <taxon>Bacillales</taxon>
        <taxon>Bacillaceae</taxon>
        <taxon>Shouchella</taxon>
    </lineage>
</organism>
<dbReference type="Proteomes" id="UP001179280">
    <property type="component" value="Unassembled WGS sequence"/>
</dbReference>
<sequence length="315" mass="35465">MKKLNKKTAFALSGTLLTGVLLGATEYFYRTAIKRTVVDDDREALFFEKFGIEQQKEEDEAWLNKQALTEVAITSNDGLQLKATYIPARMETLKCVILAHGYGGKGEEMYGFARLYAESLNYNVLIPDARGHGKSEGDYIGFGWHERKDYLKWIHYLLARHGRQALIALHGISMGGATVLMTSGEELPMQVKAIVADCAYTSTSEILTHQLKQMYQLPAFPFLPLASLYTRLRSGFSFYEASALKQVQQAHVPILFFHGDQDKVVPVEMVYRLSETAPEGSERVVVSGAEHGMAYRTDSVQYEDKLRGFLARNIR</sequence>
<gene>
    <name evidence="2" type="ORF">JOC54_004329</name>
</gene>
<dbReference type="RefSeq" id="WP_367617847.1">
    <property type="nucleotide sequence ID" value="NZ_JAFBCV010000020.1"/>
</dbReference>
<dbReference type="EMBL" id="JAFBCV010000020">
    <property type="protein sequence ID" value="MBM7841030.1"/>
    <property type="molecule type" value="Genomic_DNA"/>
</dbReference>
<dbReference type="Pfam" id="PF00561">
    <property type="entry name" value="Abhydrolase_1"/>
    <property type="match status" value="1"/>
</dbReference>
<comment type="caution">
    <text evidence="2">The sequence shown here is derived from an EMBL/GenBank/DDBJ whole genome shotgun (WGS) entry which is preliminary data.</text>
</comment>
<dbReference type="Gene3D" id="3.40.50.1820">
    <property type="entry name" value="alpha/beta hydrolase"/>
    <property type="match status" value="1"/>
</dbReference>
<dbReference type="InterPro" id="IPR000073">
    <property type="entry name" value="AB_hydrolase_1"/>
</dbReference>
<dbReference type="SUPFAM" id="SSF53474">
    <property type="entry name" value="alpha/beta-Hydrolases"/>
    <property type="match status" value="1"/>
</dbReference>
<proteinExistence type="predicted"/>
<keyword evidence="3" id="KW-1185">Reference proteome</keyword>